<name>X1Q3I3_9ZZZZ</name>
<protein>
    <submittedName>
        <fullName evidence="1">Uncharacterized protein</fullName>
    </submittedName>
</protein>
<feature type="non-terminal residue" evidence="1">
    <location>
        <position position="1"/>
    </location>
</feature>
<accession>X1Q3I3</accession>
<organism evidence="1">
    <name type="scientific">marine sediment metagenome</name>
    <dbReference type="NCBI Taxonomy" id="412755"/>
    <lineage>
        <taxon>unclassified sequences</taxon>
        <taxon>metagenomes</taxon>
        <taxon>ecological metagenomes</taxon>
    </lineage>
</organism>
<evidence type="ECO:0000313" key="1">
    <source>
        <dbReference type="EMBL" id="GAI45635.1"/>
    </source>
</evidence>
<comment type="caution">
    <text evidence="1">The sequence shown here is derived from an EMBL/GenBank/DDBJ whole genome shotgun (WGS) entry which is preliminary data.</text>
</comment>
<dbReference type="AlphaFoldDB" id="X1Q3I3"/>
<proteinExistence type="predicted"/>
<dbReference type="EMBL" id="BARV01025607">
    <property type="protein sequence ID" value="GAI45635.1"/>
    <property type="molecule type" value="Genomic_DNA"/>
</dbReference>
<reference evidence="1" key="1">
    <citation type="journal article" date="2014" name="Front. Microbiol.">
        <title>High frequency of phylogenetically diverse reductive dehalogenase-homologous genes in deep subseafloor sedimentary metagenomes.</title>
        <authorList>
            <person name="Kawai M."/>
            <person name="Futagami T."/>
            <person name="Toyoda A."/>
            <person name="Takaki Y."/>
            <person name="Nishi S."/>
            <person name="Hori S."/>
            <person name="Arai W."/>
            <person name="Tsubouchi T."/>
            <person name="Morono Y."/>
            <person name="Uchiyama I."/>
            <person name="Ito T."/>
            <person name="Fujiyama A."/>
            <person name="Inagaki F."/>
            <person name="Takami H."/>
        </authorList>
    </citation>
    <scope>NUCLEOTIDE SEQUENCE</scope>
    <source>
        <strain evidence="1">Expedition CK06-06</strain>
    </source>
</reference>
<sequence>EDEYLIKKIEAEAKDQRKSKSSVMLSIFEKHFEKEKN</sequence>
<gene>
    <name evidence="1" type="ORF">S06H3_41533</name>
</gene>